<gene>
    <name evidence="2" type="ORF">RGQ30_06990</name>
</gene>
<dbReference type="AlphaFoldDB" id="A0AA86MAP5"/>
<keyword evidence="3" id="KW-1185">Reference proteome</keyword>
<sequence length="322" mass="35894">MPIVKANWVKKTLGLGLAFFFSALTIYAPFYSEPALAHAEHGDEGGIPAVSLKAKLPAGVSLQVVKSTAYQFAMSTDGQQKIEILGEDKRAFLRFDGNKLFADLNATGWHRSRQPGGGPVPDRLKTKPAPKPNWVLLDQQPGYGWYDPRLLNEEMAHFNLGLRVNGKPLNVRIERREPTPMTGYWRPNLRTENIPEGLNAMVPGLSGNMFMLSRLATAEGDFQVLDTKGQPFLELREDGVWLDSKHPWAKQTELFYTPVADSGWVKVSETGTITYAEPRLDAKPKKASQTGEWAVPVKLKGSDKTSLLEGELKWQRIEEPKP</sequence>
<organism evidence="2 3">
    <name type="scientific">Limnobacter thiooxidans</name>
    <dbReference type="NCBI Taxonomy" id="131080"/>
    <lineage>
        <taxon>Bacteria</taxon>
        <taxon>Pseudomonadati</taxon>
        <taxon>Pseudomonadota</taxon>
        <taxon>Betaproteobacteria</taxon>
        <taxon>Burkholderiales</taxon>
        <taxon>Burkholderiaceae</taxon>
        <taxon>Limnobacter</taxon>
    </lineage>
</organism>
<evidence type="ECO:0000313" key="3">
    <source>
        <dbReference type="Proteomes" id="UP001329151"/>
    </source>
</evidence>
<accession>A0AA86MAP5</accession>
<feature type="region of interest" description="Disordered" evidence="1">
    <location>
        <begin position="110"/>
        <end position="131"/>
    </location>
</feature>
<proteinExistence type="predicted"/>
<dbReference type="KEGG" id="lto:RGQ30_06990"/>
<name>A0AA86MAP5_9BURK</name>
<protein>
    <submittedName>
        <fullName evidence="2">Uncharacterized protein</fullName>
    </submittedName>
</protein>
<dbReference type="EMBL" id="AP028947">
    <property type="protein sequence ID" value="BET25198.1"/>
    <property type="molecule type" value="Genomic_DNA"/>
</dbReference>
<dbReference type="RefSeq" id="WP_130558297.1">
    <property type="nucleotide sequence ID" value="NZ_AP028947.1"/>
</dbReference>
<evidence type="ECO:0000313" key="2">
    <source>
        <dbReference type="EMBL" id="BET25198.1"/>
    </source>
</evidence>
<dbReference type="Proteomes" id="UP001329151">
    <property type="component" value="Chromosome"/>
</dbReference>
<evidence type="ECO:0000256" key="1">
    <source>
        <dbReference type="SAM" id="MobiDB-lite"/>
    </source>
</evidence>
<reference evidence="2 3" key="1">
    <citation type="submission" date="2023-10" db="EMBL/GenBank/DDBJ databases">
        <title>Complete Genome Sequence of Limnobacter thiooxidans CS-K2T, Isolated from freshwater lake sediments in Bavaria, Germany.</title>
        <authorList>
            <person name="Naruki M."/>
            <person name="Watanabe A."/>
            <person name="Warashina T."/>
            <person name="Morita T."/>
            <person name="Arakawa K."/>
        </authorList>
    </citation>
    <scope>NUCLEOTIDE SEQUENCE [LARGE SCALE GENOMIC DNA]</scope>
    <source>
        <strain evidence="2 3">CS-K2</strain>
    </source>
</reference>